<evidence type="ECO:0000313" key="2">
    <source>
        <dbReference type="EMBL" id="NQV63906.1"/>
    </source>
</evidence>
<dbReference type="Pfam" id="PF13409">
    <property type="entry name" value="GST_N_2"/>
    <property type="match status" value="1"/>
</dbReference>
<evidence type="ECO:0000259" key="1">
    <source>
        <dbReference type="PROSITE" id="PS50404"/>
    </source>
</evidence>
<dbReference type="InterPro" id="IPR040079">
    <property type="entry name" value="Glutathione_S-Trfase"/>
</dbReference>
<accession>A0A972VUN5</accession>
<comment type="caution">
    <text evidence="2">The sequence shown here is derived from an EMBL/GenBank/DDBJ whole genome shotgun (WGS) entry which is preliminary data.</text>
</comment>
<name>A0A972VUN5_9GAMM</name>
<dbReference type="Pfam" id="PF13410">
    <property type="entry name" value="GST_C_2"/>
    <property type="match status" value="1"/>
</dbReference>
<sequence>MYQLYIANKNYSSWSLRPWILLHALDLVFEERFVPFLLPDNYDAFRTFSPNGKVPCLVDGEQVVWDSLAIVEYLYEQDSRVWPEALAARTWARCASAEMHSGFSALREVCTMNVGVTVRLNDVSAALQRDIDRLDELWCDGLQRFGGPFLAGSNFTAVDAFFAPVVFRARTYELLLSDAANAYVARILQLPAMLAWEADALLEPYREEAHEAELHEIGKILLDRRQPL</sequence>
<dbReference type="Proteomes" id="UP000754644">
    <property type="component" value="Unassembled WGS sequence"/>
</dbReference>
<dbReference type="SUPFAM" id="SSF47616">
    <property type="entry name" value="GST C-terminal domain-like"/>
    <property type="match status" value="1"/>
</dbReference>
<dbReference type="SUPFAM" id="SSF52833">
    <property type="entry name" value="Thioredoxin-like"/>
    <property type="match status" value="1"/>
</dbReference>
<protein>
    <submittedName>
        <fullName evidence="2">Glutathione S-transferase family protein</fullName>
    </submittedName>
</protein>
<dbReference type="GO" id="GO:0004364">
    <property type="term" value="F:glutathione transferase activity"/>
    <property type="evidence" value="ECO:0007669"/>
    <property type="project" value="TreeGrafter"/>
</dbReference>
<dbReference type="SFLD" id="SFLDG00358">
    <property type="entry name" value="Main_(cytGST)"/>
    <property type="match status" value="1"/>
</dbReference>
<dbReference type="AlphaFoldDB" id="A0A972VUN5"/>
<evidence type="ECO:0000313" key="3">
    <source>
        <dbReference type="Proteomes" id="UP000754644"/>
    </source>
</evidence>
<dbReference type="InterPro" id="IPR036249">
    <property type="entry name" value="Thioredoxin-like_sf"/>
</dbReference>
<dbReference type="GO" id="GO:0016034">
    <property type="term" value="F:maleylacetoacetate isomerase activity"/>
    <property type="evidence" value="ECO:0007669"/>
    <property type="project" value="TreeGrafter"/>
</dbReference>
<dbReference type="SFLD" id="SFLDS00019">
    <property type="entry name" value="Glutathione_Transferase_(cytos"/>
    <property type="match status" value="1"/>
</dbReference>
<dbReference type="CDD" id="cd03043">
    <property type="entry name" value="GST_N_1"/>
    <property type="match status" value="1"/>
</dbReference>
<feature type="domain" description="GST N-terminal" evidence="1">
    <location>
        <begin position="2"/>
        <end position="82"/>
    </location>
</feature>
<dbReference type="GO" id="GO:0006559">
    <property type="term" value="P:L-phenylalanine catabolic process"/>
    <property type="evidence" value="ECO:0007669"/>
    <property type="project" value="TreeGrafter"/>
</dbReference>
<dbReference type="GO" id="GO:0006749">
    <property type="term" value="P:glutathione metabolic process"/>
    <property type="evidence" value="ECO:0007669"/>
    <property type="project" value="TreeGrafter"/>
</dbReference>
<dbReference type="PANTHER" id="PTHR42673:SF4">
    <property type="entry name" value="MALEYLACETOACETATE ISOMERASE"/>
    <property type="match status" value="1"/>
</dbReference>
<dbReference type="CDD" id="cd03194">
    <property type="entry name" value="GST_C_3"/>
    <property type="match status" value="1"/>
</dbReference>
<dbReference type="Gene3D" id="3.40.30.10">
    <property type="entry name" value="Glutaredoxin"/>
    <property type="match status" value="1"/>
</dbReference>
<dbReference type="InterPro" id="IPR004045">
    <property type="entry name" value="Glutathione_S-Trfase_N"/>
</dbReference>
<dbReference type="PROSITE" id="PS50404">
    <property type="entry name" value="GST_NTER"/>
    <property type="match status" value="1"/>
</dbReference>
<dbReference type="Gene3D" id="1.20.1050.10">
    <property type="match status" value="1"/>
</dbReference>
<gene>
    <name evidence="2" type="ORF">HQ497_00955</name>
</gene>
<dbReference type="InterPro" id="IPR036282">
    <property type="entry name" value="Glutathione-S-Trfase_C_sf"/>
</dbReference>
<dbReference type="EMBL" id="JABMOJ010000039">
    <property type="protein sequence ID" value="NQV63906.1"/>
    <property type="molecule type" value="Genomic_DNA"/>
</dbReference>
<proteinExistence type="predicted"/>
<organism evidence="2 3">
    <name type="scientific">SAR86 cluster bacterium</name>
    <dbReference type="NCBI Taxonomy" id="2030880"/>
    <lineage>
        <taxon>Bacteria</taxon>
        <taxon>Pseudomonadati</taxon>
        <taxon>Pseudomonadota</taxon>
        <taxon>Gammaproteobacteria</taxon>
        <taxon>SAR86 cluster</taxon>
    </lineage>
</organism>
<reference evidence="2" key="1">
    <citation type="submission" date="2020-05" db="EMBL/GenBank/DDBJ databases">
        <title>Sulfur intermediates as new biogeochemical hubs in an aquatic model microbial ecosystem.</title>
        <authorList>
            <person name="Vigneron A."/>
        </authorList>
    </citation>
    <scope>NUCLEOTIDE SEQUENCE</scope>
    <source>
        <strain evidence="2">Bin.250</strain>
    </source>
</reference>
<dbReference type="PANTHER" id="PTHR42673">
    <property type="entry name" value="MALEYLACETOACETATE ISOMERASE"/>
    <property type="match status" value="1"/>
</dbReference>